<feature type="binding site" evidence="9">
    <location>
        <begin position="94"/>
        <end position="104"/>
    </location>
    <ligand>
        <name>ATP</name>
        <dbReference type="ChEBI" id="CHEBI:30616"/>
    </ligand>
</feature>
<dbReference type="SUPFAM" id="SSF55060">
    <property type="entry name" value="GHMP Kinase, C-terminal domain"/>
    <property type="match status" value="1"/>
</dbReference>
<dbReference type="Gene3D" id="3.30.230.10">
    <property type="match status" value="1"/>
</dbReference>
<dbReference type="GO" id="GO:0050515">
    <property type="term" value="F:4-(cytidine 5'-diphospho)-2-C-methyl-D-erythritol kinase activity"/>
    <property type="evidence" value="ECO:0007669"/>
    <property type="project" value="UniProtKB-EC"/>
</dbReference>
<keyword evidence="7 9" id="KW-0067">ATP-binding</keyword>
<dbReference type="Proteomes" id="UP001431693">
    <property type="component" value="Unassembled WGS sequence"/>
</dbReference>
<protein>
    <recommendedName>
        <fullName evidence="3 9">4-diphosphocytidyl-2-C-methyl-D-erythritol kinase</fullName>
        <shortName evidence="9">CMK</shortName>
        <ecNumber evidence="2 9">2.7.1.148</ecNumber>
    </recommendedName>
    <alternativeName>
        <fullName evidence="8 9">4-(cytidine-5'-diphospho)-2-C-methyl-D-erythritol kinase</fullName>
    </alternativeName>
</protein>
<comment type="pathway">
    <text evidence="9">Isoprenoid biosynthesis; isopentenyl diphosphate biosynthesis via DXP pathway; isopentenyl diphosphate from 1-deoxy-D-xylulose 5-phosphate: step 3/6.</text>
</comment>
<keyword evidence="13" id="KW-1185">Reference proteome</keyword>
<evidence type="ECO:0000256" key="6">
    <source>
        <dbReference type="ARBA" id="ARBA00022777"/>
    </source>
</evidence>
<reference evidence="12" key="1">
    <citation type="submission" date="2023-05" db="EMBL/GenBank/DDBJ databases">
        <title>[olsenella] sp. nov., isolated from a pig farm feces dump.</title>
        <authorList>
            <person name="Chang Y.-H."/>
        </authorList>
    </citation>
    <scope>NUCLEOTIDE SEQUENCE</scope>
    <source>
        <strain evidence="12">YH-ols2217</strain>
    </source>
</reference>
<dbReference type="InterPro" id="IPR004424">
    <property type="entry name" value="IspE"/>
</dbReference>
<dbReference type="Pfam" id="PF08544">
    <property type="entry name" value="GHMP_kinases_C"/>
    <property type="match status" value="1"/>
</dbReference>
<dbReference type="EMBL" id="JASJEX010000003">
    <property type="protein sequence ID" value="MDJ1129613.1"/>
    <property type="molecule type" value="Genomic_DNA"/>
</dbReference>
<gene>
    <name evidence="9 12" type="primary">ispE</name>
    <name evidence="12" type="ORF">QJ043_05895</name>
</gene>
<dbReference type="Pfam" id="PF00288">
    <property type="entry name" value="GHMP_kinases_N"/>
    <property type="match status" value="1"/>
</dbReference>
<evidence type="ECO:0000259" key="10">
    <source>
        <dbReference type="Pfam" id="PF00288"/>
    </source>
</evidence>
<feature type="active site" evidence="9">
    <location>
        <position position="136"/>
    </location>
</feature>
<comment type="caution">
    <text evidence="12">The sequence shown here is derived from an EMBL/GenBank/DDBJ whole genome shotgun (WGS) entry which is preliminary data.</text>
</comment>
<dbReference type="RefSeq" id="WP_283712740.1">
    <property type="nucleotide sequence ID" value="NZ_JASJEW010000002.1"/>
</dbReference>
<dbReference type="InterPro" id="IPR006204">
    <property type="entry name" value="GHMP_kinase_N_dom"/>
</dbReference>
<dbReference type="SUPFAM" id="SSF54211">
    <property type="entry name" value="Ribosomal protein S5 domain 2-like"/>
    <property type="match status" value="1"/>
</dbReference>
<evidence type="ECO:0000256" key="2">
    <source>
        <dbReference type="ARBA" id="ARBA00012052"/>
    </source>
</evidence>
<evidence type="ECO:0000313" key="13">
    <source>
        <dbReference type="Proteomes" id="UP001431693"/>
    </source>
</evidence>
<comment type="function">
    <text evidence="9">Catalyzes the phosphorylation of the position 2 hydroxy group of 4-diphosphocytidyl-2C-methyl-D-erythritol.</text>
</comment>
<comment type="catalytic activity">
    <reaction evidence="9">
        <text>4-CDP-2-C-methyl-D-erythritol + ATP = 4-CDP-2-C-methyl-D-erythritol 2-phosphate + ADP + H(+)</text>
        <dbReference type="Rhea" id="RHEA:18437"/>
        <dbReference type="ChEBI" id="CHEBI:15378"/>
        <dbReference type="ChEBI" id="CHEBI:30616"/>
        <dbReference type="ChEBI" id="CHEBI:57823"/>
        <dbReference type="ChEBI" id="CHEBI:57919"/>
        <dbReference type="ChEBI" id="CHEBI:456216"/>
        <dbReference type="EC" id="2.7.1.148"/>
    </reaction>
</comment>
<feature type="domain" description="GHMP kinase N-terminal" evidence="10">
    <location>
        <begin position="66"/>
        <end position="144"/>
    </location>
</feature>
<evidence type="ECO:0000256" key="1">
    <source>
        <dbReference type="ARBA" id="ARBA00009684"/>
    </source>
</evidence>
<comment type="similarity">
    <text evidence="1 9">Belongs to the GHMP kinase family. IspE subfamily.</text>
</comment>
<dbReference type="InterPro" id="IPR014721">
    <property type="entry name" value="Ribsml_uS5_D2-typ_fold_subgr"/>
</dbReference>
<feature type="domain" description="GHMP kinase C-terminal" evidence="11">
    <location>
        <begin position="212"/>
        <end position="275"/>
    </location>
</feature>
<evidence type="ECO:0000313" key="12">
    <source>
        <dbReference type="EMBL" id="MDJ1129613.1"/>
    </source>
</evidence>
<evidence type="ECO:0000256" key="7">
    <source>
        <dbReference type="ARBA" id="ARBA00022840"/>
    </source>
</evidence>
<name>A0ABT6ZM49_9ACTN</name>
<evidence type="ECO:0000256" key="4">
    <source>
        <dbReference type="ARBA" id="ARBA00022679"/>
    </source>
</evidence>
<dbReference type="EC" id="2.7.1.148" evidence="2 9"/>
<evidence type="ECO:0000259" key="11">
    <source>
        <dbReference type="Pfam" id="PF08544"/>
    </source>
</evidence>
<feature type="active site" evidence="9">
    <location>
        <position position="12"/>
    </location>
</feature>
<keyword evidence="6 9" id="KW-0418">Kinase</keyword>
<dbReference type="Gene3D" id="3.30.70.890">
    <property type="entry name" value="GHMP kinase, C-terminal domain"/>
    <property type="match status" value="1"/>
</dbReference>
<keyword evidence="9" id="KW-0414">Isoprene biosynthesis</keyword>
<dbReference type="InterPro" id="IPR020568">
    <property type="entry name" value="Ribosomal_Su5_D2-typ_SF"/>
</dbReference>
<dbReference type="HAMAP" id="MF_00061">
    <property type="entry name" value="IspE"/>
    <property type="match status" value="1"/>
</dbReference>
<sequence>MGRLIRVTAPAKVNLYLGVSPRTERGKHLATSLMAGLSLHDTVTIQETKEPSLTCTPDAPCPQAQNLAWRAAEAMAETFRRRLKVSIVLDKRIPSEAGLGGGSSDAAAVIRGLCTLWGKDPLGPDAQEVARSLGADVPFFLTGGETLLLGGYGDVPERSFECPELAMALVRAPGPGAPTKECYRAFDEEPRQAAPLEPLVSALEALDAPAVIAATANNLTEAAERCCPAVGEAFAWLATQPRVVKPLLCGSGSCVAALCACDEDAAAVAAAARSQGWWSEAVRTL</sequence>
<dbReference type="PANTHER" id="PTHR43527">
    <property type="entry name" value="4-DIPHOSPHOCYTIDYL-2-C-METHYL-D-ERYTHRITOL KINASE, CHLOROPLASTIC"/>
    <property type="match status" value="1"/>
</dbReference>
<dbReference type="InterPro" id="IPR036554">
    <property type="entry name" value="GHMP_kinase_C_sf"/>
</dbReference>
<evidence type="ECO:0000256" key="8">
    <source>
        <dbReference type="ARBA" id="ARBA00032554"/>
    </source>
</evidence>
<organism evidence="12 13">
    <name type="scientific">Kribbibacterium absianum</name>
    <dbReference type="NCBI Taxonomy" id="3044210"/>
    <lineage>
        <taxon>Bacteria</taxon>
        <taxon>Bacillati</taxon>
        <taxon>Actinomycetota</taxon>
        <taxon>Coriobacteriia</taxon>
        <taxon>Coriobacteriales</taxon>
        <taxon>Kribbibacteriaceae</taxon>
        <taxon>Kribbibacterium</taxon>
    </lineage>
</organism>
<dbReference type="NCBIfam" id="TIGR00154">
    <property type="entry name" value="ispE"/>
    <property type="match status" value="1"/>
</dbReference>
<dbReference type="PIRSF" id="PIRSF010376">
    <property type="entry name" value="IspE"/>
    <property type="match status" value="1"/>
</dbReference>
<accession>A0ABT6ZM49</accession>
<keyword evidence="4 9" id="KW-0808">Transferase</keyword>
<proteinExistence type="inferred from homology"/>
<evidence type="ECO:0000256" key="3">
    <source>
        <dbReference type="ARBA" id="ARBA00017473"/>
    </source>
</evidence>
<evidence type="ECO:0000256" key="5">
    <source>
        <dbReference type="ARBA" id="ARBA00022741"/>
    </source>
</evidence>
<dbReference type="InterPro" id="IPR013750">
    <property type="entry name" value="GHMP_kinase_C_dom"/>
</dbReference>
<dbReference type="PANTHER" id="PTHR43527:SF2">
    <property type="entry name" value="4-DIPHOSPHOCYTIDYL-2-C-METHYL-D-ERYTHRITOL KINASE, CHLOROPLASTIC"/>
    <property type="match status" value="1"/>
</dbReference>
<keyword evidence="5 9" id="KW-0547">Nucleotide-binding</keyword>
<evidence type="ECO:0000256" key="9">
    <source>
        <dbReference type="HAMAP-Rule" id="MF_00061"/>
    </source>
</evidence>